<evidence type="ECO:0000256" key="2">
    <source>
        <dbReference type="PROSITE-ProRule" id="PRU00169"/>
    </source>
</evidence>
<evidence type="ECO:0000259" key="5">
    <source>
        <dbReference type="PROSITE" id="PS51755"/>
    </source>
</evidence>
<evidence type="ECO:0000256" key="1">
    <source>
        <dbReference type="ARBA" id="ARBA00023125"/>
    </source>
</evidence>
<dbReference type="SUPFAM" id="SSF52172">
    <property type="entry name" value="CheY-like"/>
    <property type="match status" value="1"/>
</dbReference>
<comment type="caution">
    <text evidence="6">The sequence shown here is derived from an EMBL/GenBank/DDBJ whole genome shotgun (WGS) entry which is preliminary data.</text>
</comment>
<dbReference type="Gene3D" id="1.10.10.10">
    <property type="entry name" value="Winged helix-like DNA-binding domain superfamily/Winged helix DNA-binding domain"/>
    <property type="match status" value="1"/>
</dbReference>
<dbReference type="InterPro" id="IPR001867">
    <property type="entry name" value="OmpR/PhoB-type_DNA-bd"/>
</dbReference>
<keyword evidence="2" id="KW-0597">Phosphoprotein</keyword>
<dbReference type="InterPro" id="IPR036388">
    <property type="entry name" value="WH-like_DNA-bd_sf"/>
</dbReference>
<dbReference type="PROSITE" id="PS50110">
    <property type="entry name" value="RESPONSE_REGULATORY"/>
    <property type="match status" value="1"/>
</dbReference>
<reference evidence="6 7" key="1">
    <citation type="submission" date="2023-10" db="EMBL/GenBank/DDBJ databases">
        <title>Psychrosphaera aquimaarina strain SW33 isolated from seawater.</title>
        <authorList>
            <person name="Bayburt H."/>
            <person name="Kim J.M."/>
            <person name="Choi B.J."/>
            <person name="Jeon C.O."/>
        </authorList>
    </citation>
    <scope>NUCLEOTIDE SEQUENCE [LARGE SCALE GENOMIC DNA]</scope>
    <source>
        <strain evidence="6 7">KCTC 52743</strain>
    </source>
</reference>
<dbReference type="InterPro" id="IPR001789">
    <property type="entry name" value="Sig_transdc_resp-reg_receiver"/>
</dbReference>
<dbReference type="CDD" id="cd00383">
    <property type="entry name" value="trans_reg_C"/>
    <property type="match status" value="1"/>
</dbReference>
<dbReference type="Proteomes" id="UP001257914">
    <property type="component" value="Unassembled WGS sequence"/>
</dbReference>
<dbReference type="PANTHER" id="PTHR48111:SF47">
    <property type="entry name" value="TRANSCRIPTIONAL REGULATORY PROTEIN RSTA"/>
    <property type="match status" value="1"/>
</dbReference>
<accession>A0ABU3QWS1</accession>
<protein>
    <submittedName>
        <fullName evidence="6">Response regulator transcription factor</fullName>
    </submittedName>
</protein>
<dbReference type="SMART" id="SM00448">
    <property type="entry name" value="REC"/>
    <property type="match status" value="1"/>
</dbReference>
<evidence type="ECO:0000313" key="7">
    <source>
        <dbReference type="Proteomes" id="UP001257914"/>
    </source>
</evidence>
<feature type="domain" description="OmpR/PhoB-type" evidence="5">
    <location>
        <begin position="128"/>
        <end position="226"/>
    </location>
</feature>
<dbReference type="RefSeq" id="WP_315945753.1">
    <property type="nucleotide sequence ID" value="NZ_JAWCUA010000001.1"/>
</dbReference>
<proteinExistence type="predicted"/>
<dbReference type="SUPFAM" id="SSF46894">
    <property type="entry name" value="C-terminal effector domain of the bipartite response regulators"/>
    <property type="match status" value="1"/>
</dbReference>
<dbReference type="EMBL" id="JAWCUA010000001">
    <property type="protein sequence ID" value="MDU0111876.1"/>
    <property type="molecule type" value="Genomic_DNA"/>
</dbReference>
<dbReference type="InterPro" id="IPR011006">
    <property type="entry name" value="CheY-like_superfamily"/>
</dbReference>
<dbReference type="InterPro" id="IPR016032">
    <property type="entry name" value="Sig_transdc_resp-reg_C-effctor"/>
</dbReference>
<gene>
    <name evidence="6" type="ORF">RT723_02415</name>
</gene>
<organism evidence="6 7">
    <name type="scientific">Psychrosphaera aquimarina</name>
    <dbReference type="NCBI Taxonomy" id="2044854"/>
    <lineage>
        <taxon>Bacteria</taxon>
        <taxon>Pseudomonadati</taxon>
        <taxon>Pseudomonadota</taxon>
        <taxon>Gammaproteobacteria</taxon>
        <taxon>Alteromonadales</taxon>
        <taxon>Pseudoalteromonadaceae</taxon>
        <taxon>Psychrosphaera</taxon>
    </lineage>
</organism>
<dbReference type="PANTHER" id="PTHR48111">
    <property type="entry name" value="REGULATOR OF RPOS"/>
    <property type="match status" value="1"/>
</dbReference>
<dbReference type="Pfam" id="PF00486">
    <property type="entry name" value="Trans_reg_C"/>
    <property type="match status" value="1"/>
</dbReference>
<dbReference type="SMART" id="SM00862">
    <property type="entry name" value="Trans_reg_C"/>
    <property type="match status" value="1"/>
</dbReference>
<dbReference type="InterPro" id="IPR039420">
    <property type="entry name" value="WalR-like"/>
</dbReference>
<keyword evidence="7" id="KW-1185">Reference proteome</keyword>
<feature type="domain" description="Response regulatory" evidence="4">
    <location>
        <begin position="5"/>
        <end position="118"/>
    </location>
</feature>
<keyword evidence="1 3" id="KW-0238">DNA-binding</keyword>
<evidence type="ECO:0000256" key="3">
    <source>
        <dbReference type="PROSITE-ProRule" id="PRU01091"/>
    </source>
</evidence>
<feature type="DNA-binding region" description="OmpR/PhoB-type" evidence="3">
    <location>
        <begin position="128"/>
        <end position="226"/>
    </location>
</feature>
<evidence type="ECO:0000313" key="6">
    <source>
        <dbReference type="EMBL" id="MDU0111876.1"/>
    </source>
</evidence>
<name>A0ABU3QWS1_9GAMM</name>
<dbReference type="Gene3D" id="3.40.50.2300">
    <property type="match status" value="1"/>
</dbReference>
<dbReference type="Pfam" id="PF00072">
    <property type="entry name" value="Response_reg"/>
    <property type="match status" value="1"/>
</dbReference>
<evidence type="ECO:0000259" key="4">
    <source>
        <dbReference type="PROSITE" id="PS50110"/>
    </source>
</evidence>
<dbReference type="PROSITE" id="PS51755">
    <property type="entry name" value="OMPR_PHOB"/>
    <property type="match status" value="1"/>
</dbReference>
<feature type="modified residue" description="4-aspartylphosphate" evidence="2">
    <location>
        <position position="54"/>
    </location>
</feature>
<sequence>MNIKHVLLVEDDVELARLIKSYLAQHEITVTVCNHVQRANQTLLQQSVDLLLCDINLPGKSGFDLVAEIRNKFVGPILFLTAKTEMKYQLHGFELGAQDYLLKPIDPSLLLAKIKVFDGYVSQASKTSSIISEHNLSIEVKSKVVTLASTVVNLTKAEYLLLVALLQQFGQVVSREWLFQQHLGREYDGIDRTMDGRASRLRKKLQAVDPRWNVVTSWGEGYFLSFEEDSCP</sequence>